<dbReference type="PROSITE" id="PS50805">
    <property type="entry name" value="KRAB"/>
    <property type="match status" value="1"/>
</dbReference>
<sequence>AAALRDPAPGCVTFEDVAIYFSQEEWELLDETQRLMYLDVMLENFALIISLVCWHGMENEETPSAESVSVEKVSQVRTLKAGPSTQETHPCELCIPILKDILHLGDLRGQKPYFLGACAILHQDQKHHSAENPLKRDLDRASFLKSCIFHVSGNPFLCKKIRKDFPAHWGLLEPQGIPKGEKLNKISKCGEAFHCGKCHYKSGKCRKDSNHKHVQHLKVCTRKRVFESSKCGKAFQDKYSLVPFQRVHTGERPYECNECGKSFSQKATLTIHQRVHTGERPYKCNECGKSFSQSSNLIEHCRIHSGERPYECRECGKAFGCKSNLVRHQRTHTGERPYECGECGKLFRQSFTTLIIHQRVHTGERPYKCGECGKSFSQSSNLIEHCRIHTGERPYACSECGKSFSQRATLIRHQRIHTGERPYECGECGKFFRQNFSLIEHRRIHTTAKNYECGQCGKSFSQRATFIRHQRVHTGERPYECGQCGKAFGRRIFKLFLCYS</sequence>
<evidence type="ECO:0000259" key="11">
    <source>
        <dbReference type="PROSITE" id="PS50805"/>
    </source>
</evidence>
<dbReference type="Pfam" id="PF00096">
    <property type="entry name" value="zf-C2H2"/>
    <property type="match status" value="7"/>
</dbReference>
<evidence type="ECO:0000256" key="6">
    <source>
        <dbReference type="ARBA" id="ARBA00022833"/>
    </source>
</evidence>
<dbReference type="SMART" id="SM00349">
    <property type="entry name" value="KRAB"/>
    <property type="match status" value="1"/>
</dbReference>
<dbReference type="CDD" id="cd07765">
    <property type="entry name" value="KRAB_A-box"/>
    <property type="match status" value="1"/>
</dbReference>
<dbReference type="GO" id="GO:0005667">
    <property type="term" value="C:transcription regulator complex"/>
    <property type="evidence" value="ECO:0007669"/>
    <property type="project" value="TreeGrafter"/>
</dbReference>
<organism evidence="12 13">
    <name type="scientific">Prolemur simus</name>
    <name type="common">Greater bamboo lemur</name>
    <name type="synonym">Hapalemur simus</name>
    <dbReference type="NCBI Taxonomy" id="1328070"/>
    <lineage>
        <taxon>Eukaryota</taxon>
        <taxon>Metazoa</taxon>
        <taxon>Chordata</taxon>
        <taxon>Craniata</taxon>
        <taxon>Vertebrata</taxon>
        <taxon>Euteleostomi</taxon>
        <taxon>Mammalia</taxon>
        <taxon>Eutheria</taxon>
        <taxon>Euarchontoglires</taxon>
        <taxon>Primates</taxon>
        <taxon>Strepsirrhini</taxon>
        <taxon>Lemuriformes</taxon>
        <taxon>Lemuridae</taxon>
        <taxon>Prolemur</taxon>
    </lineage>
</organism>
<keyword evidence="4" id="KW-0677">Repeat</keyword>
<dbReference type="GO" id="GO:0000981">
    <property type="term" value="F:DNA-binding transcription factor activity, RNA polymerase II-specific"/>
    <property type="evidence" value="ECO:0007669"/>
    <property type="project" value="TreeGrafter"/>
</dbReference>
<dbReference type="InterPro" id="IPR036051">
    <property type="entry name" value="KRAB_dom_sf"/>
</dbReference>
<dbReference type="GeneTree" id="ENSGT00940000163877"/>
<dbReference type="InterPro" id="IPR013087">
    <property type="entry name" value="Znf_C2H2_type"/>
</dbReference>
<comment type="subcellular location">
    <subcellularLocation>
        <location evidence="1">Nucleus</location>
    </subcellularLocation>
</comment>
<evidence type="ECO:0000256" key="4">
    <source>
        <dbReference type="ARBA" id="ARBA00022737"/>
    </source>
</evidence>
<dbReference type="Pfam" id="PF01352">
    <property type="entry name" value="KRAB"/>
    <property type="match status" value="1"/>
</dbReference>
<dbReference type="InterPro" id="IPR036236">
    <property type="entry name" value="Znf_C2H2_sf"/>
</dbReference>
<dbReference type="PROSITE" id="PS50157">
    <property type="entry name" value="ZINC_FINGER_C2H2_2"/>
    <property type="match status" value="9"/>
</dbReference>
<dbReference type="FunFam" id="3.30.160.60:FF:000176">
    <property type="entry name" value="zinc finger protein 70"/>
    <property type="match status" value="1"/>
</dbReference>
<dbReference type="Gene3D" id="3.30.160.60">
    <property type="entry name" value="Classic Zinc Finger"/>
    <property type="match status" value="10"/>
</dbReference>
<dbReference type="FunFam" id="3.30.160.60:FF:000249">
    <property type="entry name" value="Zinc finger protein 154"/>
    <property type="match status" value="1"/>
</dbReference>
<dbReference type="GO" id="GO:0031519">
    <property type="term" value="C:PcG protein complex"/>
    <property type="evidence" value="ECO:0007669"/>
    <property type="project" value="TreeGrafter"/>
</dbReference>
<feature type="domain" description="KRAB" evidence="11">
    <location>
        <begin position="12"/>
        <end position="90"/>
    </location>
</feature>
<evidence type="ECO:0000313" key="12">
    <source>
        <dbReference type="Ensembl" id="ENSPSMP00000025075.1"/>
    </source>
</evidence>
<reference evidence="12" key="1">
    <citation type="submission" date="2025-08" db="UniProtKB">
        <authorList>
            <consortium name="Ensembl"/>
        </authorList>
    </citation>
    <scope>IDENTIFICATION</scope>
</reference>
<dbReference type="GO" id="GO:0000785">
    <property type="term" value="C:chromatin"/>
    <property type="evidence" value="ECO:0007669"/>
    <property type="project" value="TreeGrafter"/>
</dbReference>
<dbReference type="SMART" id="SM00355">
    <property type="entry name" value="ZnF_C2H2"/>
    <property type="match status" value="8"/>
</dbReference>
<feature type="domain" description="C2H2-type" evidence="10">
    <location>
        <begin position="451"/>
        <end position="478"/>
    </location>
</feature>
<dbReference type="FunFam" id="3.30.160.60:FF:000098">
    <property type="entry name" value="Zinc finger protein 614"/>
    <property type="match status" value="2"/>
</dbReference>
<protein>
    <submittedName>
        <fullName evidence="12">Uncharacterized protein</fullName>
    </submittedName>
</protein>
<feature type="domain" description="C2H2-type" evidence="10">
    <location>
        <begin position="338"/>
        <end position="366"/>
    </location>
</feature>
<dbReference type="GO" id="GO:0000978">
    <property type="term" value="F:RNA polymerase II cis-regulatory region sequence-specific DNA binding"/>
    <property type="evidence" value="ECO:0007669"/>
    <property type="project" value="TreeGrafter"/>
</dbReference>
<keyword evidence="6" id="KW-0862">Zinc</keyword>
<evidence type="ECO:0000256" key="2">
    <source>
        <dbReference type="ARBA" id="ARBA00006991"/>
    </source>
</evidence>
<feature type="domain" description="C2H2-type" evidence="10">
    <location>
        <begin position="282"/>
        <end position="309"/>
    </location>
</feature>
<feature type="domain" description="C2H2-type" evidence="10">
    <location>
        <begin position="423"/>
        <end position="450"/>
    </location>
</feature>
<dbReference type="SUPFAM" id="SSF109640">
    <property type="entry name" value="KRAB domain (Kruppel-associated box)"/>
    <property type="match status" value="1"/>
</dbReference>
<dbReference type="SUPFAM" id="SSF57667">
    <property type="entry name" value="beta-beta-alpha zinc fingers"/>
    <property type="match status" value="5"/>
</dbReference>
<dbReference type="Gene3D" id="6.10.140.140">
    <property type="match status" value="1"/>
</dbReference>
<feature type="domain" description="C2H2-type" evidence="10">
    <location>
        <begin position="310"/>
        <end position="337"/>
    </location>
</feature>
<keyword evidence="7" id="KW-0238">DNA-binding</keyword>
<dbReference type="GO" id="GO:0008270">
    <property type="term" value="F:zinc ion binding"/>
    <property type="evidence" value="ECO:0007669"/>
    <property type="project" value="UniProtKB-KW"/>
</dbReference>
<keyword evidence="3" id="KW-0479">Metal-binding</keyword>
<feature type="domain" description="C2H2-type" evidence="10">
    <location>
        <begin position="254"/>
        <end position="281"/>
    </location>
</feature>
<keyword evidence="8" id="KW-0539">Nucleus</keyword>
<feature type="domain" description="C2H2-type" evidence="10">
    <location>
        <begin position="226"/>
        <end position="253"/>
    </location>
</feature>
<accession>A0A8C8ZXY0</accession>
<keyword evidence="5 9" id="KW-0863">Zinc-finger</keyword>
<dbReference type="GO" id="GO:0045892">
    <property type="term" value="P:negative regulation of DNA-templated transcription"/>
    <property type="evidence" value="ECO:0007669"/>
    <property type="project" value="UniProtKB-ARBA"/>
</dbReference>
<evidence type="ECO:0000256" key="8">
    <source>
        <dbReference type="ARBA" id="ARBA00023242"/>
    </source>
</evidence>
<feature type="domain" description="C2H2-type" evidence="10">
    <location>
        <begin position="367"/>
        <end position="394"/>
    </location>
</feature>
<evidence type="ECO:0000256" key="1">
    <source>
        <dbReference type="ARBA" id="ARBA00004123"/>
    </source>
</evidence>
<dbReference type="Ensembl" id="ENSPSMT00000029059.1">
    <property type="protein sequence ID" value="ENSPSMP00000025075.1"/>
    <property type="gene ID" value="ENSPSMG00000017641.1"/>
</dbReference>
<dbReference type="FunFam" id="3.30.160.60:FF:002343">
    <property type="entry name" value="Zinc finger protein 33A"/>
    <property type="match status" value="3"/>
</dbReference>
<dbReference type="PROSITE" id="PS00028">
    <property type="entry name" value="ZINC_FINGER_C2H2_1"/>
    <property type="match status" value="7"/>
</dbReference>
<dbReference type="PANTHER" id="PTHR14003:SF23">
    <property type="entry name" value="ZINC FINGER PROTEIN 143"/>
    <property type="match status" value="1"/>
</dbReference>
<reference evidence="12" key="2">
    <citation type="submission" date="2025-09" db="UniProtKB">
        <authorList>
            <consortium name="Ensembl"/>
        </authorList>
    </citation>
    <scope>IDENTIFICATION</scope>
</reference>
<dbReference type="InterPro" id="IPR001909">
    <property type="entry name" value="KRAB"/>
</dbReference>
<dbReference type="FunFam" id="3.30.160.60:FF:000016">
    <property type="entry name" value="zinc finger protein 37 homolog"/>
    <property type="match status" value="1"/>
</dbReference>
<proteinExistence type="inferred from homology"/>
<evidence type="ECO:0000259" key="10">
    <source>
        <dbReference type="PROSITE" id="PS50157"/>
    </source>
</evidence>
<dbReference type="Proteomes" id="UP000694414">
    <property type="component" value="Unplaced"/>
</dbReference>
<dbReference type="AlphaFoldDB" id="A0A8C8ZXY0"/>
<name>A0A8C8ZXY0_PROSS</name>
<evidence type="ECO:0000313" key="13">
    <source>
        <dbReference type="Proteomes" id="UP000694414"/>
    </source>
</evidence>
<feature type="domain" description="C2H2-type" evidence="10">
    <location>
        <begin position="395"/>
        <end position="422"/>
    </location>
</feature>
<keyword evidence="13" id="KW-1185">Reference proteome</keyword>
<evidence type="ECO:0000256" key="9">
    <source>
        <dbReference type="PROSITE-ProRule" id="PRU00042"/>
    </source>
</evidence>
<evidence type="ECO:0000256" key="5">
    <source>
        <dbReference type="ARBA" id="ARBA00022771"/>
    </source>
</evidence>
<dbReference type="PANTHER" id="PTHR14003">
    <property type="entry name" value="TRANSCRIPTIONAL REPRESSOR PROTEIN YY"/>
    <property type="match status" value="1"/>
</dbReference>
<dbReference type="FunFam" id="3.30.160.60:FF:000446">
    <property type="entry name" value="Zinc finger protein"/>
    <property type="match status" value="1"/>
</dbReference>
<comment type="similarity">
    <text evidence="2">Belongs to the krueppel C2H2-type zinc-finger protein family.</text>
</comment>
<evidence type="ECO:0000256" key="3">
    <source>
        <dbReference type="ARBA" id="ARBA00022723"/>
    </source>
</evidence>
<evidence type="ECO:0000256" key="7">
    <source>
        <dbReference type="ARBA" id="ARBA00023125"/>
    </source>
</evidence>